<dbReference type="InterPro" id="IPR001878">
    <property type="entry name" value="Znf_CCHC"/>
</dbReference>
<feature type="compositionally biased region" description="Low complexity" evidence="3">
    <location>
        <begin position="456"/>
        <end position="473"/>
    </location>
</feature>
<feature type="compositionally biased region" description="Low complexity" evidence="3">
    <location>
        <begin position="393"/>
        <end position="413"/>
    </location>
</feature>
<reference evidence="5 6" key="1">
    <citation type="submission" date="2024-06" db="EMBL/GenBank/DDBJ databases">
        <title>A chromosome-level genome assembly of beet webworm, Loxostege sticticalis.</title>
        <authorList>
            <person name="Zhang Y."/>
        </authorList>
    </citation>
    <scope>NUCLEOTIDE SEQUENCE [LARGE SCALE GENOMIC DNA]</scope>
    <source>
        <strain evidence="5">AQ028</strain>
        <tissue evidence="5">Male pupae</tissue>
    </source>
</reference>
<feature type="compositionally biased region" description="Basic residues" evidence="3">
    <location>
        <begin position="105"/>
        <end position="115"/>
    </location>
</feature>
<comment type="caution">
    <text evidence="5">The sequence shown here is derived from an EMBL/GenBank/DDBJ whole genome shotgun (WGS) entry which is preliminary data.</text>
</comment>
<evidence type="ECO:0000256" key="1">
    <source>
        <dbReference type="PROSITE-ProRule" id="PRU00047"/>
    </source>
</evidence>
<accession>A0ABD0S1Y0</accession>
<dbReference type="SUPFAM" id="SSF57756">
    <property type="entry name" value="Retrovirus zinc finger-like domains"/>
    <property type="match status" value="1"/>
</dbReference>
<feature type="region of interest" description="Disordered" evidence="3">
    <location>
        <begin position="718"/>
        <end position="764"/>
    </location>
</feature>
<dbReference type="EMBL" id="JBEDNZ010000050">
    <property type="protein sequence ID" value="KAL0803255.1"/>
    <property type="molecule type" value="Genomic_DNA"/>
</dbReference>
<feature type="domain" description="CCHC-type" evidence="4">
    <location>
        <begin position="690"/>
        <end position="703"/>
    </location>
</feature>
<feature type="compositionally biased region" description="Polar residues" evidence="3">
    <location>
        <begin position="434"/>
        <end position="443"/>
    </location>
</feature>
<evidence type="ECO:0000256" key="2">
    <source>
        <dbReference type="SAM" id="Coils"/>
    </source>
</evidence>
<protein>
    <recommendedName>
        <fullName evidence="4">CCHC-type domain-containing protein</fullName>
    </recommendedName>
</protein>
<feature type="region of interest" description="Disordered" evidence="3">
    <location>
        <begin position="350"/>
        <end position="494"/>
    </location>
</feature>
<proteinExistence type="predicted"/>
<keyword evidence="2" id="KW-0175">Coiled coil</keyword>
<evidence type="ECO:0000259" key="4">
    <source>
        <dbReference type="PROSITE" id="PS50158"/>
    </source>
</evidence>
<dbReference type="Gene3D" id="4.10.60.10">
    <property type="entry name" value="Zinc finger, CCHC-type"/>
    <property type="match status" value="1"/>
</dbReference>
<feature type="coiled-coil region" evidence="2">
    <location>
        <begin position="209"/>
        <end position="262"/>
    </location>
</feature>
<dbReference type="Pfam" id="PF00098">
    <property type="entry name" value="zf-CCHC"/>
    <property type="match status" value="1"/>
</dbReference>
<evidence type="ECO:0000313" key="5">
    <source>
        <dbReference type="EMBL" id="KAL0803255.1"/>
    </source>
</evidence>
<evidence type="ECO:0000256" key="3">
    <source>
        <dbReference type="SAM" id="MobiDB-lite"/>
    </source>
</evidence>
<feature type="compositionally biased region" description="Low complexity" evidence="3">
    <location>
        <begin position="359"/>
        <end position="376"/>
    </location>
</feature>
<keyword evidence="1" id="KW-0479">Metal-binding</keyword>
<organism evidence="5 6">
    <name type="scientific">Loxostege sticticalis</name>
    <name type="common">Beet webworm moth</name>
    <dbReference type="NCBI Taxonomy" id="481309"/>
    <lineage>
        <taxon>Eukaryota</taxon>
        <taxon>Metazoa</taxon>
        <taxon>Ecdysozoa</taxon>
        <taxon>Arthropoda</taxon>
        <taxon>Hexapoda</taxon>
        <taxon>Insecta</taxon>
        <taxon>Pterygota</taxon>
        <taxon>Neoptera</taxon>
        <taxon>Endopterygota</taxon>
        <taxon>Lepidoptera</taxon>
        <taxon>Glossata</taxon>
        <taxon>Ditrysia</taxon>
        <taxon>Pyraloidea</taxon>
        <taxon>Crambidae</taxon>
        <taxon>Pyraustinae</taxon>
        <taxon>Loxostege</taxon>
    </lineage>
</organism>
<evidence type="ECO:0000313" key="6">
    <source>
        <dbReference type="Proteomes" id="UP001549921"/>
    </source>
</evidence>
<feature type="compositionally biased region" description="Basic residues" evidence="3">
    <location>
        <begin position="381"/>
        <end position="392"/>
    </location>
</feature>
<sequence>MACSNELSTNPRARGAQKDVVGVLSGAGEEVFFKTPVVQLERCIAPLDSEASESASIRDGDISGSEEDSTLTDASTLLDKSRKRYRKDKVDGESSSGTPSGEVTRKRKSVPKKAKSACATPSTSHYAGVGEAQQKLSALKRQRKEQEVEERAAAYQQKSREAKKKHGYGSPLLLLESKTVPELQKVVQEETWAIANDASKCSNLKGTIQKAFKERAANLRSVMEELLRRSLSEETLRMQATIDRLSAEVAQLRSERSMVRCKCTGSTFATVAAVAPAPAPAAVPSIVPVATPALTPSQDSEPMEVTSHAPQSDLQEALRQFGLEQRNFVRAVIAGLEDRLLPAKTVRPPLAADRKKAAKASAAPAAEPSAAEPMAAEPHKPSKGKGKGKKTKAATTESVVAPSVPEPVAGPSGLANRGPSRHAVPPQEADLLLPSTTAANDWQTVEKRKKKKKKAPAAQAAAPKPSASKPAGKGAKKGKTAAKKAKQPVPRKLRPPRSAAVLITLQPEAAQGGAKYEDVMREARAKIDLGELGIEGIRFRRAKAGGKLLEIPGSANDARADALAARLREVLPEGQVKVTRPMVMVDVRLSGLDDSVTREEVAAAAATKGGCAAEAVRVGEIRQSNTGMGTVVIKVPITAAKLLVRGRLLVGWVSARVDLLERRALRCYRCLEPGHCRAQCKSGVDRSDHCHRCGKPGHLARDCSAAPHCPICADAGKPAGHKVGSKNCSPPKKKKGKPAAAGTPAAVPPPQGRGSGEDMDVTGA</sequence>
<keyword evidence="1" id="KW-0863">Zinc-finger</keyword>
<dbReference type="GO" id="GO:0008270">
    <property type="term" value="F:zinc ion binding"/>
    <property type="evidence" value="ECO:0007669"/>
    <property type="project" value="UniProtKB-KW"/>
</dbReference>
<dbReference type="SMART" id="SM00343">
    <property type="entry name" value="ZnF_C2HC"/>
    <property type="match status" value="2"/>
</dbReference>
<name>A0ABD0S1Y0_LOXSC</name>
<feature type="region of interest" description="Disordered" evidence="3">
    <location>
        <begin position="292"/>
        <end position="312"/>
    </location>
</feature>
<gene>
    <name evidence="5" type="ORF">ABMA28_017256</name>
</gene>
<dbReference type="PROSITE" id="PS50158">
    <property type="entry name" value="ZF_CCHC"/>
    <property type="match status" value="2"/>
</dbReference>
<keyword evidence="1" id="KW-0862">Zinc</keyword>
<feature type="domain" description="CCHC-type" evidence="4">
    <location>
        <begin position="666"/>
        <end position="682"/>
    </location>
</feature>
<dbReference type="AlphaFoldDB" id="A0ABD0S1Y0"/>
<dbReference type="InterPro" id="IPR036875">
    <property type="entry name" value="Znf_CCHC_sf"/>
</dbReference>
<feature type="compositionally biased region" description="Basic residues" evidence="3">
    <location>
        <begin position="474"/>
        <end position="494"/>
    </location>
</feature>
<feature type="region of interest" description="Disordered" evidence="3">
    <location>
        <begin position="49"/>
        <end position="166"/>
    </location>
</feature>
<dbReference type="Proteomes" id="UP001549921">
    <property type="component" value="Unassembled WGS sequence"/>
</dbReference>